<sequence>MDKEIEIKYVKVDKNAKVPKYGTAEAAGADLSSNEDCVIPAKGKRRVATGIRVEIPKGYYGRIAPRSGLALKNFIDVGAGVLDSDYRGEISVLLYNFDDKDFEIKVGDRICQMVMEKFAQSKFVEVEELSETERGDCGYGTSVGVTSPLEPEKAVGRGDEGREHGEDGGGRHLTMDSRGEKGAFYRIHRKMSSSTVLTVFAALVASANGLLWLQWGGDANARAYE</sequence>
<dbReference type="EMBL" id="CAJGYM010000027">
    <property type="protein sequence ID" value="CAD6192445.1"/>
    <property type="molecule type" value="Genomic_DNA"/>
</dbReference>
<keyword evidence="5" id="KW-0479">Metal-binding</keyword>
<protein>
    <recommendedName>
        <fullName evidence="5">Deoxyuridine 5'-triphosphate nucleotidohydrolase</fullName>
        <shortName evidence="5">dUTPase</shortName>
        <ecNumber evidence="5">3.6.1.23</ecNumber>
    </recommendedName>
    <alternativeName>
        <fullName evidence="5">dUTP pyrophosphatase</fullName>
    </alternativeName>
</protein>
<comment type="pathway">
    <text evidence="1 5">Pyrimidine metabolism; dUMP biosynthesis; dUMP from dCTP (dUTP route): step 2/2.</text>
</comment>
<dbReference type="SUPFAM" id="SSF51283">
    <property type="entry name" value="dUTPase-like"/>
    <property type="match status" value="1"/>
</dbReference>
<dbReference type="PANTHER" id="PTHR11241:SF0">
    <property type="entry name" value="DEOXYURIDINE 5'-TRIPHOSPHATE NUCLEOTIDOHYDROLASE"/>
    <property type="match status" value="1"/>
</dbReference>
<name>A0A8S1HB80_9PELO</name>
<dbReference type="GO" id="GO:0004170">
    <property type="term" value="F:dUTP diphosphatase activity"/>
    <property type="evidence" value="ECO:0007669"/>
    <property type="project" value="UniProtKB-UniRule"/>
</dbReference>
<proteinExistence type="inferred from homology"/>
<dbReference type="Pfam" id="PF00692">
    <property type="entry name" value="dUTPase"/>
    <property type="match status" value="1"/>
</dbReference>
<accession>A0A8S1HB80</accession>
<evidence type="ECO:0000256" key="1">
    <source>
        <dbReference type="ARBA" id="ARBA00005142"/>
    </source>
</evidence>
<keyword evidence="5" id="KW-0460">Magnesium</keyword>
<evidence type="ECO:0000256" key="2">
    <source>
        <dbReference type="ARBA" id="ARBA00006581"/>
    </source>
</evidence>
<dbReference type="NCBIfam" id="TIGR00576">
    <property type="entry name" value="dut"/>
    <property type="match status" value="1"/>
</dbReference>
<feature type="transmembrane region" description="Helical" evidence="7">
    <location>
        <begin position="196"/>
        <end position="215"/>
    </location>
</feature>
<dbReference type="NCBIfam" id="NF001862">
    <property type="entry name" value="PRK00601.1"/>
    <property type="match status" value="1"/>
</dbReference>
<dbReference type="InterPro" id="IPR008181">
    <property type="entry name" value="dUTPase"/>
</dbReference>
<evidence type="ECO:0000313" key="10">
    <source>
        <dbReference type="Proteomes" id="UP000835052"/>
    </source>
</evidence>
<feature type="compositionally biased region" description="Basic and acidic residues" evidence="6">
    <location>
        <begin position="150"/>
        <end position="173"/>
    </location>
</feature>
<comment type="similarity">
    <text evidence="2 5">Belongs to the dUTPase family.</text>
</comment>
<dbReference type="GO" id="GO:0006226">
    <property type="term" value="P:dUMP biosynthetic process"/>
    <property type="evidence" value="ECO:0007669"/>
    <property type="project" value="UniProtKB-UniRule"/>
</dbReference>
<dbReference type="GO" id="GO:0046081">
    <property type="term" value="P:dUTP catabolic process"/>
    <property type="evidence" value="ECO:0007669"/>
    <property type="project" value="UniProtKB-UniRule"/>
</dbReference>
<comment type="function">
    <text evidence="5">Involved in nucleotide metabolism via production of dUMP, the immediate precursor of thymidine nucleotides, and decreases the intracellular concentration of dUTP so that uracil cannot be incorporated into DNA.</text>
</comment>
<keyword evidence="7" id="KW-0812">Transmembrane</keyword>
<comment type="cofactor">
    <cofactor evidence="5">
        <name>Mg(2+)</name>
        <dbReference type="ChEBI" id="CHEBI:18420"/>
    </cofactor>
</comment>
<evidence type="ECO:0000256" key="3">
    <source>
        <dbReference type="ARBA" id="ARBA00022801"/>
    </source>
</evidence>
<dbReference type="Gene3D" id="2.70.40.10">
    <property type="match status" value="1"/>
</dbReference>
<comment type="catalytic activity">
    <reaction evidence="5">
        <text>dUTP + H2O = dUMP + diphosphate + H(+)</text>
        <dbReference type="Rhea" id="RHEA:10248"/>
        <dbReference type="ChEBI" id="CHEBI:15377"/>
        <dbReference type="ChEBI" id="CHEBI:15378"/>
        <dbReference type="ChEBI" id="CHEBI:33019"/>
        <dbReference type="ChEBI" id="CHEBI:61555"/>
        <dbReference type="ChEBI" id="CHEBI:246422"/>
        <dbReference type="EC" id="3.6.1.23"/>
    </reaction>
</comment>
<keyword evidence="4 5" id="KW-0546">Nucleotide metabolism</keyword>
<dbReference type="InterPro" id="IPR029054">
    <property type="entry name" value="dUTPase-like"/>
</dbReference>
<evidence type="ECO:0000256" key="7">
    <source>
        <dbReference type="SAM" id="Phobius"/>
    </source>
</evidence>
<keyword evidence="7" id="KW-0472">Membrane</keyword>
<dbReference type="InterPro" id="IPR036157">
    <property type="entry name" value="dUTPase-like_sf"/>
</dbReference>
<gene>
    <name evidence="9" type="ORF">CAUJ_LOCUS8364</name>
</gene>
<dbReference type="Proteomes" id="UP000835052">
    <property type="component" value="Unassembled WGS sequence"/>
</dbReference>
<keyword evidence="10" id="KW-1185">Reference proteome</keyword>
<evidence type="ECO:0000259" key="8">
    <source>
        <dbReference type="Pfam" id="PF00692"/>
    </source>
</evidence>
<evidence type="ECO:0000256" key="5">
    <source>
        <dbReference type="RuleBase" id="RU367024"/>
    </source>
</evidence>
<comment type="caution">
    <text evidence="9">The sequence shown here is derived from an EMBL/GenBank/DDBJ whole genome shotgun (WGS) entry which is preliminary data.</text>
</comment>
<reference evidence="9" key="1">
    <citation type="submission" date="2020-10" db="EMBL/GenBank/DDBJ databases">
        <authorList>
            <person name="Kikuchi T."/>
        </authorList>
    </citation>
    <scope>NUCLEOTIDE SEQUENCE</scope>
    <source>
        <strain evidence="9">NKZ352</strain>
    </source>
</reference>
<evidence type="ECO:0000256" key="6">
    <source>
        <dbReference type="SAM" id="MobiDB-lite"/>
    </source>
</evidence>
<dbReference type="PANTHER" id="PTHR11241">
    <property type="entry name" value="DEOXYURIDINE 5'-TRIPHOSPHATE NUCLEOTIDOHYDROLASE"/>
    <property type="match status" value="1"/>
</dbReference>
<evidence type="ECO:0000313" key="9">
    <source>
        <dbReference type="EMBL" id="CAD6192445.1"/>
    </source>
</evidence>
<dbReference type="GO" id="GO:0000287">
    <property type="term" value="F:magnesium ion binding"/>
    <property type="evidence" value="ECO:0007669"/>
    <property type="project" value="UniProtKB-UniRule"/>
</dbReference>
<dbReference type="InterPro" id="IPR033704">
    <property type="entry name" value="dUTPase_trimeric"/>
</dbReference>
<keyword evidence="7" id="KW-1133">Transmembrane helix</keyword>
<organism evidence="9 10">
    <name type="scientific">Caenorhabditis auriculariae</name>
    <dbReference type="NCBI Taxonomy" id="2777116"/>
    <lineage>
        <taxon>Eukaryota</taxon>
        <taxon>Metazoa</taxon>
        <taxon>Ecdysozoa</taxon>
        <taxon>Nematoda</taxon>
        <taxon>Chromadorea</taxon>
        <taxon>Rhabditida</taxon>
        <taxon>Rhabditina</taxon>
        <taxon>Rhabditomorpha</taxon>
        <taxon>Rhabditoidea</taxon>
        <taxon>Rhabditidae</taxon>
        <taxon>Peloderinae</taxon>
        <taxon>Caenorhabditis</taxon>
    </lineage>
</organism>
<feature type="region of interest" description="Disordered" evidence="6">
    <location>
        <begin position="148"/>
        <end position="173"/>
    </location>
</feature>
<dbReference type="EC" id="3.6.1.23" evidence="5"/>
<evidence type="ECO:0000256" key="4">
    <source>
        <dbReference type="ARBA" id="ARBA00023080"/>
    </source>
</evidence>
<feature type="domain" description="dUTPase-like" evidence="8">
    <location>
        <begin position="15"/>
        <end position="142"/>
    </location>
</feature>
<dbReference type="AlphaFoldDB" id="A0A8S1HB80"/>
<dbReference type="OrthoDB" id="419889at2759"/>
<keyword evidence="3 5" id="KW-0378">Hydrolase</keyword>
<dbReference type="CDD" id="cd07557">
    <property type="entry name" value="trimeric_dUTPase"/>
    <property type="match status" value="1"/>
</dbReference>